<dbReference type="PANTHER" id="PTHR30068:SF4">
    <property type="entry name" value="URONATE ISOMERASE"/>
    <property type="match status" value="1"/>
</dbReference>
<keyword evidence="6 7" id="KW-0413">Isomerase</keyword>
<dbReference type="InterPro" id="IPR003766">
    <property type="entry name" value="Uronate_isomerase"/>
</dbReference>
<sequence length="470" mass="51886">MSHTLELSPERLFPVDPATREIARQLYGLVKDLPIISPHGHVNPSLLVDDESFGNATELLLRWDHYIFRLLHADGVDITGLGVGGAPLTDPRAAWRTFCARWHLIEGTASALWLTHILVELLGVDIVPSAGTADDIYDRIQHRLDQPEFRPRALFDTFGIELMATTDDPLDDLAAHTTIRDQLELSGRVVPTWRPDKYCDLLSDGFAERIERLTGTVGGRPGHIGDYLKALEHSRQRFIAAGAISTDHGPRTPKTLDLSDRELEGLLAKGLAGNADATDAVAFEAGMLTRFAGMACQDGLVMTVHPSVARNHCQSALTAFGPDTGHDIPLRTEYTRAMQPLLNKYGTVPGFHLVLFTIDETVYSRELAPLAGFYPAVYVGAPWWFIDSPDAIGRHRSAVVEQAGFYRSSGFIDDTRAYLSIPARHDMSRRVDAAFLARYVVQGRLQQSAAERIIVDMTCTNPRNVFKLGG</sequence>
<evidence type="ECO:0000256" key="1">
    <source>
        <dbReference type="ARBA" id="ARBA00001165"/>
    </source>
</evidence>
<dbReference type="Proteomes" id="UP000664332">
    <property type="component" value="Unassembled WGS sequence"/>
</dbReference>
<dbReference type="EC" id="5.3.1.12" evidence="4"/>
<dbReference type="InterPro" id="IPR032466">
    <property type="entry name" value="Metal_Hydrolase"/>
</dbReference>
<organism evidence="7 8">
    <name type="scientific">Corynebacterium mendelii</name>
    <dbReference type="NCBI Taxonomy" id="2765362"/>
    <lineage>
        <taxon>Bacteria</taxon>
        <taxon>Bacillati</taxon>
        <taxon>Actinomycetota</taxon>
        <taxon>Actinomycetes</taxon>
        <taxon>Mycobacteriales</taxon>
        <taxon>Corynebacteriaceae</taxon>
        <taxon>Corynebacterium</taxon>
    </lineage>
</organism>
<dbReference type="GO" id="GO:0008880">
    <property type="term" value="F:glucuronate isomerase activity"/>
    <property type="evidence" value="ECO:0007669"/>
    <property type="project" value="UniProtKB-EC"/>
</dbReference>
<evidence type="ECO:0000256" key="2">
    <source>
        <dbReference type="ARBA" id="ARBA00004892"/>
    </source>
</evidence>
<accession>A0A939E039</accession>
<comment type="similarity">
    <text evidence="3">Belongs to the metallo-dependent hydrolases superfamily. Uronate isomerase family.</text>
</comment>
<dbReference type="NCBIfam" id="NF002794">
    <property type="entry name" value="PRK02925.1"/>
    <property type="match status" value="1"/>
</dbReference>
<comment type="catalytic activity">
    <reaction evidence="1">
        <text>D-glucuronate = D-fructuronate</text>
        <dbReference type="Rhea" id="RHEA:13049"/>
        <dbReference type="ChEBI" id="CHEBI:58720"/>
        <dbReference type="ChEBI" id="CHEBI:59863"/>
        <dbReference type="EC" id="5.3.1.12"/>
    </reaction>
</comment>
<gene>
    <name evidence="7" type="primary">uxaC</name>
    <name evidence="7" type="ORF">JZY06_05170</name>
</gene>
<dbReference type="AlphaFoldDB" id="A0A939E039"/>
<dbReference type="GO" id="GO:0042840">
    <property type="term" value="P:D-glucuronate catabolic process"/>
    <property type="evidence" value="ECO:0007669"/>
    <property type="project" value="TreeGrafter"/>
</dbReference>
<comment type="pathway">
    <text evidence="2">Carbohydrate metabolism; pentose and glucuronate interconversion.</text>
</comment>
<dbReference type="Gene3D" id="1.10.2020.10">
    <property type="entry name" value="uronate isomerase, domain 2, chain A"/>
    <property type="match status" value="1"/>
</dbReference>
<name>A0A939E039_9CORY</name>
<evidence type="ECO:0000256" key="6">
    <source>
        <dbReference type="ARBA" id="ARBA00023235"/>
    </source>
</evidence>
<dbReference type="Gene3D" id="3.20.20.140">
    <property type="entry name" value="Metal-dependent hydrolases"/>
    <property type="match status" value="1"/>
</dbReference>
<evidence type="ECO:0000256" key="4">
    <source>
        <dbReference type="ARBA" id="ARBA00012546"/>
    </source>
</evidence>
<proteinExistence type="inferred from homology"/>
<dbReference type="PANTHER" id="PTHR30068">
    <property type="entry name" value="URONATE ISOMERASE"/>
    <property type="match status" value="1"/>
</dbReference>
<dbReference type="RefSeq" id="WP_207118852.1">
    <property type="nucleotide sequence ID" value="NZ_JAFLEQ010000008.1"/>
</dbReference>
<evidence type="ECO:0000313" key="8">
    <source>
        <dbReference type="Proteomes" id="UP000664332"/>
    </source>
</evidence>
<comment type="caution">
    <text evidence="7">The sequence shown here is derived from an EMBL/GenBank/DDBJ whole genome shotgun (WGS) entry which is preliminary data.</text>
</comment>
<dbReference type="GO" id="GO:0019698">
    <property type="term" value="P:D-galacturonate catabolic process"/>
    <property type="evidence" value="ECO:0007669"/>
    <property type="project" value="TreeGrafter"/>
</dbReference>
<dbReference type="EMBL" id="JAFLEQ010000008">
    <property type="protein sequence ID" value="MBN9644010.1"/>
    <property type="molecule type" value="Genomic_DNA"/>
</dbReference>
<dbReference type="Pfam" id="PF02614">
    <property type="entry name" value="UxaC"/>
    <property type="match status" value="1"/>
</dbReference>
<evidence type="ECO:0000313" key="7">
    <source>
        <dbReference type="EMBL" id="MBN9644010.1"/>
    </source>
</evidence>
<evidence type="ECO:0000256" key="3">
    <source>
        <dbReference type="ARBA" id="ARBA00008397"/>
    </source>
</evidence>
<evidence type="ECO:0000256" key="5">
    <source>
        <dbReference type="ARBA" id="ARBA00020555"/>
    </source>
</evidence>
<protein>
    <recommendedName>
        <fullName evidence="5">Uronate isomerase</fullName>
        <ecNumber evidence="4">5.3.1.12</ecNumber>
    </recommendedName>
</protein>
<dbReference type="SUPFAM" id="SSF51556">
    <property type="entry name" value="Metallo-dependent hydrolases"/>
    <property type="match status" value="1"/>
</dbReference>
<keyword evidence="8" id="KW-1185">Reference proteome</keyword>
<reference evidence="7" key="1">
    <citation type="submission" date="2021-03" db="EMBL/GenBank/DDBJ databases">
        <authorList>
            <person name="Sun Q."/>
        </authorList>
    </citation>
    <scope>NUCLEOTIDE SEQUENCE</scope>
    <source>
        <strain evidence="7">CCM 8862</strain>
    </source>
</reference>